<dbReference type="GO" id="GO:0016020">
    <property type="term" value="C:membrane"/>
    <property type="evidence" value="ECO:0007669"/>
    <property type="project" value="UniProtKB-SubCell"/>
</dbReference>
<evidence type="ECO:0000256" key="2">
    <source>
        <dbReference type="ARBA" id="ARBA00022448"/>
    </source>
</evidence>
<dbReference type="GO" id="GO:0055085">
    <property type="term" value="P:transmembrane transport"/>
    <property type="evidence" value="ECO:0007669"/>
    <property type="project" value="InterPro"/>
</dbReference>
<feature type="transmembrane region" description="Helical" evidence="6">
    <location>
        <begin position="62"/>
        <end position="80"/>
    </location>
</feature>
<dbReference type="Proteomes" id="UP000653454">
    <property type="component" value="Unassembled WGS sequence"/>
</dbReference>
<keyword evidence="2" id="KW-0813">Transport</keyword>
<reference evidence="8" key="1">
    <citation type="submission" date="2020-11" db="EMBL/GenBank/DDBJ databases">
        <authorList>
            <person name="Whiteford S."/>
        </authorList>
    </citation>
    <scope>NUCLEOTIDE SEQUENCE</scope>
</reference>
<evidence type="ECO:0000259" key="7">
    <source>
        <dbReference type="Pfam" id="PF03600"/>
    </source>
</evidence>
<accession>A0A8S4G5K3</accession>
<protein>
    <submittedName>
        <fullName evidence="8">(diamondback moth) hypothetical protein</fullName>
    </submittedName>
</protein>
<evidence type="ECO:0000256" key="6">
    <source>
        <dbReference type="SAM" id="Phobius"/>
    </source>
</evidence>
<evidence type="ECO:0000256" key="3">
    <source>
        <dbReference type="ARBA" id="ARBA00022692"/>
    </source>
</evidence>
<dbReference type="AlphaFoldDB" id="A0A8S4G5K3"/>
<evidence type="ECO:0000256" key="4">
    <source>
        <dbReference type="ARBA" id="ARBA00022989"/>
    </source>
</evidence>
<keyword evidence="9" id="KW-1185">Reference proteome</keyword>
<dbReference type="PANTHER" id="PTHR43568">
    <property type="entry name" value="P PROTEIN"/>
    <property type="match status" value="1"/>
</dbReference>
<dbReference type="EMBL" id="CAJHNJ030000094">
    <property type="protein sequence ID" value="CAG9135094.1"/>
    <property type="molecule type" value="Genomic_DNA"/>
</dbReference>
<evidence type="ECO:0000313" key="8">
    <source>
        <dbReference type="EMBL" id="CAG9135094.1"/>
    </source>
</evidence>
<feature type="transmembrane region" description="Helical" evidence="6">
    <location>
        <begin position="258"/>
        <end position="275"/>
    </location>
</feature>
<comment type="subcellular location">
    <subcellularLocation>
        <location evidence="1">Membrane</location>
        <topology evidence="1">Multi-pass membrane protein</topology>
    </subcellularLocation>
</comment>
<dbReference type="PANTHER" id="PTHR43568:SF1">
    <property type="entry name" value="P PROTEIN"/>
    <property type="match status" value="1"/>
</dbReference>
<gene>
    <name evidence="8" type="ORF">PLXY2_LOCUS13342</name>
</gene>
<dbReference type="InterPro" id="IPR051475">
    <property type="entry name" value="Diverse_Ion_Transporter"/>
</dbReference>
<dbReference type="Pfam" id="PF03600">
    <property type="entry name" value="CitMHS"/>
    <property type="match status" value="1"/>
</dbReference>
<keyword evidence="5 6" id="KW-0472">Membrane</keyword>
<evidence type="ECO:0000256" key="1">
    <source>
        <dbReference type="ARBA" id="ARBA00004141"/>
    </source>
</evidence>
<keyword evidence="4 6" id="KW-1133">Transmembrane helix</keyword>
<proteinExistence type="predicted"/>
<feature type="transmembrane region" description="Helical" evidence="6">
    <location>
        <begin position="295"/>
        <end position="315"/>
    </location>
</feature>
<sequence length="413" mass="46260">MLDSAGLPRTHAILSTSLAGSTGKASQYVWSQFGCSYTTTKLGSTVRKKDSLFERALQYTKITFLMACWGFFTTVLILYSEKELVERHTSLHAGEIKSYEISTKAEDLRVWVNLDGPFWSEQLQRKYKSNLTSEDSVMEVWLERQPTEKDNDTHMSAIDAEKSKPWLISLLEINEIDFSQGEPRSKVLQIHEKPPILGNSAKEHKYTIKMRHNSNVTVPFTVTYTKNPLDTKTGIIYAAILLIGLYVIIIFDLINRTLAAIITSTTALAVLALVGERPTMLEIISWMDTETLLLLFSMMLLVTLIAETGFFDYLARKAFEKTKGETWPLINLLYLLTIIVSLFLDNVTTVLLLTPATIRLCEVTNINPVPILMGMVIFCNVGGTATPVGDPPNIIIATNPIVLHAVSLNHKNI</sequence>
<comment type="caution">
    <text evidence="8">The sequence shown here is derived from an EMBL/GenBank/DDBJ whole genome shotgun (WGS) entry which is preliminary data.</text>
</comment>
<name>A0A8S4G5K3_PLUXY</name>
<feature type="domain" description="Citrate transporter-like" evidence="7">
    <location>
        <begin position="246"/>
        <end position="399"/>
    </location>
</feature>
<feature type="transmembrane region" description="Helical" evidence="6">
    <location>
        <begin position="234"/>
        <end position="251"/>
    </location>
</feature>
<dbReference type="InterPro" id="IPR004680">
    <property type="entry name" value="Cit_transptr-like_dom"/>
</dbReference>
<evidence type="ECO:0000313" key="9">
    <source>
        <dbReference type="Proteomes" id="UP000653454"/>
    </source>
</evidence>
<organism evidence="8 9">
    <name type="scientific">Plutella xylostella</name>
    <name type="common">Diamondback moth</name>
    <name type="synonym">Plutella maculipennis</name>
    <dbReference type="NCBI Taxonomy" id="51655"/>
    <lineage>
        <taxon>Eukaryota</taxon>
        <taxon>Metazoa</taxon>
        <taxon>Ecdysozoa</taxon>
        <taxon>Arthropoda</taxon>
        <taxon>Hexapoda</taxon>
        <taxon>Insecta</taxon>
        <taxon>Pterygota</taxon>
        <taxon>Neoptera</taxon>
        <taxon>Endopterygota</taxon>
        <taxon>Lepidoptera</taxon>
        <taxon>Glossata</taxon>
        <taxon>Ditrysia</taxon>
        <taxon>Yponomeutoidea</taxon>
        <taxon>Plutellidae</taxon>
        <taxon>Plutella</taxon>
    </lineage>
</organism>
<evidence type="ECO:0000256" key="5">
    <source>
        <dbReference type="ARBA" id="ARBA00023136"/>
    </source>
</evidence>
<feature type="transmembrane region" description="Helical" evidence="6">
    <location>
        <begin position="327"/>
        <end position="344"/>
    </location>
</feature>
<keyword evidence="3 6" id="KW-0812">Transmembrane</keyword>